<sequence>MPNRYLRPLFPPIALFFITSLLTGCVLSRVSESAHAKEVDELYVVGMSLDAARAAVTQHGYTCSPYAERHLVSTENGDHQWLQTTCDKQSLEVVCPQIRSVVLNVDPTSQKVVMVGKNITQNACF</sequence>
<dbReference type="EMBL" id="JABBJF010000006">
    <property type="protein sequence ID" value="MBC1186024.1"/>
    <property type="molecule type" value="Genomic_DNA"/>
</dbReference>
<evidence type="ECO:0008006" key="3">
    <source>
        <dbReference type="Google" id="ProtNLM"/>
    </source>
</evidence>
<dbReference type="RefSeq" id="WP_185667727.1">
    <property type="nucleotide sequence ID" value="NZ_JABBJF010000006.1"/>
</dbReference>
<keyword evidence="2" id="KW-1185">Reference proteome</keyword>
<comment type="caution">
    <text evidence="1">The sequence shown here is derived from an EMBL/GenBank/DDBJ whole genome shotgun (WGS) entry which is preliminary data.</text>
</comment>
<dbReference type="Proteomes" id="UP000607331">
    <property type="component" value="Unassembled WGS sequence"/>
</dbReference>
<reference evidence="1 2" key="1">
    <citation type="submission" date="2020-04" db="EMBL/GenBank/DDBJ databases">
        <title>The draft genome of Kluyvera sichuanensis strain SCKS090646.</title>
        <authorList>
            <person name="Wei L."/>
            <person name="Liu L."/>
            <person name="Feng Y."/>
            <person name="Zong Z."/>
        </authorList>
    </citation>
    <scope>NUCLEOTIDE SEQUENCE [LARGE SCALE GENOMIC DNA]</scope>
    <source>
        <strain evidence="1 2">090646</strain>
    </source>
</reference>
<accession>A0ABR6RSA4</accession>
<evidence type="ECO:0000313" key="2">
    <source>
        <dbReference type="Proteomes" id="UP000607331"/>
    </source>
</evidence>
<proteinExistence type="predicted"/>
<protein>
    <recommendedName>
        <fullName evidence="3">Lipoprotein</fullName>
    </recommendedName>
</protein>
<dbReference type="PROSITE" id="PS51257">
    <property type="entry name" value="PROKAR_LIPOPROTEIN"/>
    <property type="match status" value="1"/>
</dbReference>
<name>A0ABR6RSA4_9ENTR</name>
<organism evidence="1 2">
    <name type="scientific">Kluyvera sichuanensis</name>
    <dbReference type="NCBI Taxonomy" id="2725494"/>
    <lineage>
        <taxon>Bacteria</taxon>
        <taxon>Pseudomonadati</taxon>
        <taxon>Pseudomonadota</taxon>
        <taxon>Gammaproteobacteria</taxon>
        <taxon>Enterobacterales</taxon>
        <taxon>Enterobacteriaceae</taxon>
        <taxon>Kluyvera</taxon>
    </lineage>
</organism>
<evidence type="ECO:0000313" key="1">
    <source>
        <dbReference type="EMBL" id="MBC1186024.1"/>
    </source>
</evidence>
<gene>
    <name evidence="1" type="ORF">HII27_09865</name>
</gene>